<dbReference type="AlphaFoldDB" id="I6UJM0"/>
<feature type="non-terminal residue" evidence="3">
    <location>
        <position position="1"/>
    </location>
</feature>
<dbReference type="EMBL" id="JX102559">
    <property type="protein sequence ID" value="AFM97619.1"/>
    <property type="molecule type" value="mRNA"/>
</dbReference>
<dbReference type="InterPro" id="IPR038542">
    <property type="entry name" value="Spidroin_C_sf"/>
</dbReference>
<organism evidence="3">
    <name type="scientific">Aphonopelma seemanni</name>
    <name type="common">Costa Rican zebra tarantula</name>
    <name type="synonym">Eurypelma seemanni</name>
    <dbReference type="NCBI Taxonomy" id="1203466"/>
    <lineage>
        <taxon>Eukaryota</taxon>
        <taxon>Metazoa</taxon>
        <taxon>Ecdysozoa</taxon>
        <taxon>Arthropoda</taxon>
        <taxon>Chelicerata</taxon>
        <taxon>Arachnida</taxon>
        <taxon>Araneae</taxon>
        <taxon>Mygalomorphae</taxon>
        <taxon>Avicularoidea</taxon>
        <taxon>Theraphosidae</taxon>
        <taxon>Aphonopelma</taxon>
    </lineage>
</organism>
<gene>
    <name evidence="3" type="primary">fib3</name>
</gene>
<dbReference type="InterPro" id="IPR021001">
    <property type="entry name" value="Spidroin_C"/>
</dbReference>
<evidence type="ECO:0000313" key="3">
    <source>
        <dbReference type="EMBL" id="AFM97619.1"/>
    </source>
</evidence>
<dbReference type="Gene3D" id="1.10.274.60">
    <property type="entry name" value="Spidroin, repetitive domain"/>
    <property type="match status" value="1"/>
</dbReference>
<dbReference type="InterPro" id="IPR021915">
    <property type="entry name" value="RP1-2"/>
</dbReference>
<dbReference type="Pfam" id="PF12042">
    <property type="entry name" value="RP1-2"/>
    <property type="match status" value="1"/>
</dbReference>
<dbReference type="Pfam" id="PF11260">
    <property type="entry name" value="Spidroin_MaSp"/>
    <property type="match status" value="1"/>
</dbReference>
<name>I6UJM0_APHSE</name>
<feature type="domain" description="Tubuliform egg casing silk strands structural" evidence="2">
    <location>
        <begin position="71"/>
        <end position="233"/>
    </location>
</feature>
<dbReference type="InterPro" id="IPR043070">
    <property type="entry name" value="Spidroin_repeat"/>
</dbReference>
<dbReference type="Gene3D" id="1.10.10.1350">
    <property type="entry name" value="Spidroin domain, C-terminal domain"/>
    <property type="match status" value="1"/>
</dbReference>
<evidence type="ECO:0000259" key="1">
    <source>
        <dbReference type="Pfam" id="PF11260"/>
    </source>
</evidence>
<protein>
    <submittedName>
        <fullName evidence="3">Fibroin 3</fullName>
    </submittedName>
</protein>
<reference evidence="3" key="1">
    <citation type="journal article" date="2012" name="PLoS ONE">
        <title>Early events in the evolution of spider silk genes.</title>
        <authorList>
            <person name="Starrett J."/>
            <person name="Garb J.E."/>
            <person name="Kuelbs A."/>
            <person name="Azubuike U.O."/>
            <person name="Hayashi C.Y."/>
        </authorList>
    </citation>
    <scope>NUCLEOTIDE SEQUENCE</scope>
</reference>
<accession>I6UJM0</accession>
<evidence type="ECO:0000259" key="2">
    <source>
        <dbReference type="Pfam" id="PF12042"/>
    </source>
</evidence>
<proteinExistence type="evidence at transcript level"/>
<feature type="domain" description="Spidroin C-terminal" evidence="1">
    <location>
        <begin position="315"/>
        <end position="398"/>
    </location>
</feature>
<sequence length="425" mass="41318">KCLSRYNLINSQDPTPSARKLGKAISSGAASAAASASAASAAATAVAAASFSASTTTTATSTSAAATGAAAAAGGEAAAVSSTASSSFLQALVSSILERPEFLVPLSHATSASSAYAITSTIVRDAAYETEFSKWATQMSSAAAKEVAEVGSGASAYDYAYAMARGLTKCLSRYNLINSQDPTPSARKLGKAISSSAASAAASASAASAAATASAAASSSASTTRTTGATSAAGDFSVVADASADSSVLADEAARGAVGAVSGGGAASRSVGLIGSGFPGYVSSAPFSLISSVAGGGGSSPVPVSPLAGGLLPPSSYLSSPAAAERISSVIPLLLSGISPNRLDASLLGNTLGSLVAQVSLNRAGLSFSQIIVEALLELLCGVIQILSFAEITVVNTGTLSSTSFALAQAMSAAVRNTYRFHSTV</sequence>